<keyword evidence="1" id="KW-0040">ANK repeat</keyword>
<dbReference type="Gene3D" id="1.25.40.20">
    <property type="entry name" value="Ankyrin repeat-containing domain"/>
    <property type="match status" value="1"/>
</dbReference>
<gene>
    <name evidence="2" type="ORF">I306_04990</name>
</gene>
<protein>
    <recommendedName>
        <fullName evidence="4">Ankyrin repeat protein</fullName>
    </recommendedName>
</protein>
<accession>A0ABR5BQR6</accession>
<keyword evidence="3" id="KW-1185">Reference proteome</keyword>
<dbReference type="PROSITE" id="PS50088">
    <property type="entry name" value="ANK_REPEAT"/>
    <property type="match status" value="1"/>
</dbReference>
<evidence type="ECO:0000256" key="1">
    <source>
        <dbReference type="PROSITE-ProRule" id="PRU00023"/>
    </source>
</evidence>
<evidence type="ECO:0008006" key="4">
    <source>
        <dbReference type="Google" id="ProtNLM"/>
    </source>
</evidence>
<dbReference type="SUPFAM" id="SSF140860">
    <property type="entry name" value="Pseudo ankyrin repeat-like"/>
    <property type="match status" value="1"/>
</dbReference>
<evidence type="ECO:0000313" key="3">
    <source>
        <dbReference type="Proteomes" id="UP000054272"/>
    </source>
</evidence>
<proteinExistence type="predicted"/>
<name>A0ABR5BQR6_9TREE</name>
<evidence type="ECO:0000313" key="2">
    <source>
        <dbReference type="EMBL" id="KIR77982.1"/>
    </source>
</evidence>
<organism evidence="2 3">
    <name type="scientific">Cryptococcus gattii EJB2</name>
    <dbReference type="NCBI Taxonomy" id="1296103"/>
    <lineage>
        <taxon>Eukaryota</taxon>
        <taxon>Fungi</taxon>
        <taxon>Dikarya</taxon>
        <taxon>Basidiomycota</taxon>
        <taxon>Agaricomycotina</taxon>
        <taxon>Tremellomycetes</taxon>
        <taxon>Tremellales</taxon>
        <taxon>Cryptococcaceae</taxon>
        <taxon>Cryptococcus</taxon>
        <taxon>Cryptococcus gattii species complex</taxon>
    </lineage>
</organism>
<dbReference type="EMBL" id="KN848733">
    <property type="protein sequence ID" value="KIR77982.1"/>
    <property type="molecule type" value="Genomic_DNA"/>
</dbReference>
<reference evidence="2 3" key="1">
    <citation type="submission" date="2015-01" db="EMBL/GenBank/DDBJ databases">
        <title>The Genome Sequence of Cryptococcus gattii EJB2.</title>
        <authorList>
            <consortium name="The Broad Institute Genomics Platform"/>
            <person name="Cuomo C."/>
            <person name="Litvintseva A."/>
            <person name="Chen Y."/>
            <person name="Heitman J."/>
            <person name="Sun S."/>
            <person name="Springer D."/>
            <person name="Dromer F."/>
            <person name="Young S."/>
            <person name="Zeng Q."/>
            <person name="Gargeya S."/>
            <person name="Abouelleil A."/>
            <person name="Alvarado L."/>
            <person name="Chapman S.B."/>
            <person name="Gainer-Dewar J."/>
            <person name="Goldberg J."/>
            <person name="Griggs A."/>
            <person name="Gujja S."/>
            <person name="Hansen M."/>
            <person name="Howarth C."/>
            <person name="Imamovic A."/>
            <person name="Larimer J."/>
            <person name="Murphy C."/>
            <person name="Naylor J."/>
            <person name="Pearson M."/>
            <person name="Priest M."/>
            <person name="Roberts A."/>
            <person name="Saif S."/>
            <person name="Shea T."/>
            <person name="Sykes S."/>
            <person name="Wortman J."/>
            <person name="Nusbaum C."/>
            <person name="Birren B."/>
        </authorList>
    </citation>
    <scope>NUCLEOTIDE SEQUENCE [LARGE SCALE GENOMIC DNA]</scope>
    <source>
        <strain evidence="2 3">EJB2</strain>
    </source>
</reference>
<dbReference type="InterPro" id="IPR002110">
    <property type="entry name" value="Ankyrin_rpt"/>
</dbReference>
<dbReference type="Proteomes" id="UP000054272">
    <property type="component" value="Unassembled WGS sequence"/>
</dbReference>
<sequence length="295" mass="33419">MDSLPVELIQQIHLLALNPFFPLTSRTIYASLHRSSPFYTAQYLLRLYHSHGPNEVLVRALRHPVCDIHVVKALLEAWDRSRSRRTDSRNDQNRPRQIPIVPPLTCRELPRRLFRSPPLPSTHIPPLVIYIFDTFGQSSDPTYDPSPNSHKGYPLCRAVLQSNYKLASYLLQKGADPSLKDYMAVEIAISMKDLKMVKLLVEREQNGSGITRTENKSESPAKKIKLGDRITVPAKMVESAMKKGANDIVNYLVYDKKVIPPLSSIMDLGKAVDAKPKVKTKHQFTKSKKRKAGSQ</sequence>
<dbReference type="InterPro" id="IPR036770">
    <property type="entry name" value="Ankyrin_rpt-contain_sf"/>
</dbReference>
<feature type="repeat" description="ANK" evidence="1">
    <location>
        <begin position="150"/>
        <end position="182"/>
    </location>
</feature>